<name>A0A6M3XGV3_9ZZZZ</name>
<sequence>MAKSGQEKNGVRDKCEKGVRKMLENTQYFIKEFLHSDKKAVEVKKGGVLEAIIVFEDGTEQRVNGKLAIDILEDIRGS</sequence>
<proteinExistence type="predicted"/>
<gene>
    <name evidence="1" type="ORF">TM448B00906_0010</name>
</gene>
<protein>
    <submittedName>
        <fullName evidence="1">Uncharacterized protein</fullName>
    </submittedName>
</protein>
<dbReference type="AlphaFoldDB" id="A0A6M3XGV3"/>
<reference evidence="1" key="1">
    <citation type="submission" date="2020-03" db="EMBL/GenBank/DDBJ databases">
        <title>The deep terrestrial virosphere.</title>
        <authorList>
            <person name="Holmfeldt K."/>
            <person name="Nilsson E."/>
            <person name="Simone D."/>
            <person name="Lopez-Fernandez M."/>
            <person name="Wu X."/>
            <person name="de Brujin I."/>
            <person name="Lundin D."/>
            <person name="Andersson A."/>
            <person name="Bertilsson S."/>
            <person name="Dopson M."/>
        </authorList>
    </citation>
    <scope>NUCLEOTIDE SEQUENCE</scope>
    <source>
        <strain evidence="1">TM448B00906</strain>
    </source>
</reference>
<dbReference type="EMBL" id="MT144671">
    <property type="protein sequence ID" value="QJH97038.1"/>
    <property type="molecule type" value="Genomic_DNA"/>
</dbReference>
<evidence type="ECO:0000313" key="1">
    <source>
        <dbReference type="EMBL" id="QJH97038.1"/>
    </source>
</evidence>
<organism evidence="1">
    <name type="scientific">viral metagenome</name>
    <dbReference type="NCBI Taxonomy" id="1070528"/>
    <lineage>
        <taxon>unclassified sequences</taxon>
        <taxon>metagenomes</taxon>
        <taxon>organismal metagenomes</taxon>
    </lineage>
</organism>
<accession>A0A6M3XGV3</accession>